<evidence type="ECO:0000313" key="2">
    <source>
        <dbReference type="Proteomes" id="UP001354931"/>
    </source>
</evidence>
<evidence type="ECO:0008006" key="3">
    <source>
        <dbReference type="Google" id="ProtNLM"/>
    </source>
</evidence>
<dbReference type="RefSeq" id="WP_326023710.1">
    <property type="nucleotide sequence ID" value="NZ_JAOZYC010000203.1"/>
</dbReference>
<name>A0ABU6FKX1_9ACTN</name>
<keyword evidence="2" id="KW-1185">Reference proteome</keyword>
<comment type="caution">
    <text evidence="1">The sequence shown here is derived from an EMBL/GenBank/DDBJ whole genome shotgun (WGS) entry which is preliminary data.</text>
</comment>
<dbReference type="EMBL" id="JAOZYC010000203">
    <property type="protein sequence ID" value="MEB8343920.1"/>
    <property type="molecule type" value="Genomic_DNA"/>
</dbReference>
<sequence length="113" mass="13063">MWSESNNYGFENEHDYLRSLKKDDSYTFTYPFEYIAKNHGNDNYDIGTADMVVRVQWSDAEAGYTMAYDVAEMYKIDPTEGNSDAAGFYETDVYWRLVNDLDSMGIDSELRAA</sequence>
<gene>
    <name evidence="1" type="ORF">OKJ99_41250</name>
</gene>
<dbReference type="Proteomes" id="UP001354931">
    <property type="component" value="Unassembled WGS sequence"/>
</dbReference>
<protein>
    <recommendedName>
        <fullName evidence="3">Solute-binding protein family 5 domain-containing protein</fullName>
    </recommendedName>
</protein>
<reference evidence="1 2" key="1">
    <citation type="submission" date="2022-10" db="EMBL/GenBank/DDBJ databases">
        <authorList>
            <person name="Xie J."/>
            <person name="Shen N."/>
        </authorList>
    </citation>
    <scope>NUCLEOTIDE SEQUENCE [LARGE SCALE GENOMIC DNA]</scope>
    <source>
        <strain evidence="1 2">YIM65594</strain>
    </source>
</reference>
<accession>A0ABU6FKX1</accession>
<organism evidence="1 2">
    <name type="scientific">Streptomyces endophyticus</name>
    <dbReference type="NCBI Taxonomy" id="714166"/>
    <lineage>
        <taxon>Bacteria</taxon>
        <taxon>Bacillati</taxon>
        <taxon>Actinomycetota</taxon>
        <taxon>Actinomycetes</taxon>
        <taxon>Kitasatosporales</taxon>
        <taxon>Streptomycetaceae</taxon>
        <taxon>Streptomyces</taxon>
    </lineage>
</organism>
<proteinExistence type="predicted"/>
<evidence type="ECO:0000313" key="1">
    <source>
        <dbReference type="EMBL" id="MEB8343920.1"/>
    </source>
</evidence>